<keyword evidence="2" id="KW-1185">Reference proteome</keyword>
<name>A0AAN8EHL0_9EURO</name>
<organism evidence="1 2">
    <name type="scientific">Knufia fluminis</name>
    <dbReference type="NCBI Taxonomy" id="191047"/>
    <lineage>
        <taxon>Eukaryota</taxon>
        <taxon>Fungi</taxon>
        <taxon>Dikarya</taxon>
        <taxon>Ascomycota</taxon>
        <taxon>Pezizomycotina</taxon>
        <taxon>Eurotiomycetes</taxon>
        <taxon>Chaetothyriomycetidae</taxon>
        <taxon>Chaetothyriales</taxon>
        <taxon>Trichomeriaceae</taxon>
        <taxon>Knufia</taxon>
    </lineage>
</organism>
<dbReference type="PANTHER" id="PTHR38111">
    <property type="entry name" value="ZN(2)-C6 FUNGAL-TYPE DOMAIN-CONTAINING PROTEIN-RELATED"/>
    <property type="match status" value="1"/>
</dbReference>
<dbReference type="EMBL" id="JAKLMC020000005">
    <property type="protein sequence ID" value="KAK5956024.1"/>
    <property type="molecule type" value="Genomic_DNA"/>
</dbReference>
<proteinExistence type="predicted"/>
<comment type="caution">
    <text evidence="1">The sequence shown here is derived from an EMBL/GenBank/DDBJ whole genome shotgun (WGS) entry which is preliminary data.</text>
</comment>
<accession>A0AAN8EHL0</accession>
<evidence type="ECO:0000313" key="2">
    <source>
        <dbReference type="Proteomes" id="UP001316803"/>
    </source>
</evidence>
<dbReference type="Proteomes" id="UP001316803">
    <property type="component" value="Unassembled WGS sequence"/>
</dbReference>
<dbReference type="InterPro" id="IPR053178">
    <property type="entry name" value="Osmoadaptation_assoc"/>
</dbReference>
<dbReference type="PANTHER" id="PTHR38111:SF11">
    <property type="entry name" value="TRANSCRIPTION FACTOR DOMAIN-CONTAINING PROTEIN-RELATED"/>
    <property type="match status" value="1"/>
</dbReference>
<sequence length="396" mass="43775">MRPGSVPSNQTYRLTGALIDIIKDSTDVRFNLAWTYGEFLNDAAQRLGTSEVLDASIMALVTAHAAICTRRKDRTTALVQYSNALCTLRRTLDDPVKACHANTLCAIVVLLLCQGMNGAEGSRWTGHCEGAAQILRVRGFYNPNDAFERKILLCLRGPVLFESMFNERIDLSPQEWRLLVDASFREATPEDEMMRCISHLRDFLRQYRKARHDQGVLLDLVSELQVHYRTMQGLLADQRERLGAYEADNAAHFRSSITTRVHSGYQSAFGVGLVIAIAYNCVLSGLSPDDTGLISDSASFVADVLDLAKNACRYRPLGSSYIALCLGAAWVGTMDVNAKLAVERAWDDYGGDFAPGLEKPPIAELEWTTRQLRLQDADPGQPASPLDLPRFVLGAA</sequence>
<evidence type="ECO:0000313" key="1">
    <source>
        <dbReference type="EMBL" id="KAK5956024.1"/>
    </source>
</evidence>
<dbReference type="AlphaFoldDB" id="A0AAN8EHL0"/>
<reference evidence="1 2" key="1">
    <citation type="submission" date="2022-12" db="EMBL/GenBank/DDBJ databases">
        <title>Genomic features and morphological characterization of a novel Knufia sp. strain isolated from spacecraft assembly facility.</title>
        <authorList>
            <person name="Teixeira M."/>
            <person name="Chander A.M."/>
            <person name="Stajich J.E."/>
            <person name="Venkateswaran K."/>
        </authorList>
    </citation>
    <scope>NUCLEOTIDE SEQUENCE [LARGE SCALE GENOMIC DNA]</scope>
    <source>
        <strain evidence="1 2">FJI-L2-BK-P2</strain>
    </source>
</reference>
<gene>
    <name evidence="1" type="ORF">OHC33_002597</name>
</gene>
<protein>
    <submittedName>
        <fullName evidence="1">Uncharacterized protein</fullName>
    </submittedName>
</protein>